<dbReference type="GO" id="GO:0016226">
    <property type="term" value="P:iron-sulfur cluster assembly"/>
    <property type="evidence" value="ECO:0007669"/>
    <property type="project" value="InterPro"/>
</dbReference>
<dbReference type="PANTHER" id="PTHR11178:SF39">
    <property type="entry name" value="NIFU-LIKE PROTEIN 2, CHLOROPLASTIC"/>
    <property type="match status" value="1"/>
</dbReference>
<dbReference type="OrthoDB" id="565552at2759"/>
<accession>A0A833QMU4</accession>
<dbReference type="GO" id="GO:0005739">
    <property type="term" value="C:mitochondrion"/>
    <property type="evidence" value="ECO:0007669"/>
    <property type="project" value="TreeGrafter"/>
</dbReference>
<dbReference type="Pfam" id="PF01106">
    <property type="entry name" value="NifU"/>
    <property type="match status" value="1"/>
</dbReference>
<evidence type="ECO:0000313" key="3">
    <source>
        <dbReference type="EMBL" id="KAF3324781.1"/>
    </source>
</evidence>
<comment type="similarity">
    <text evidence="1">Belongs to the NifU family.</text>
</comment>
<dbReference type="InterPro" id="IPR001075">
    <property type="entry name" value="NIF_FeS_clus_asmbl_NifU_C"/>
</dbReference>
<dbReference type="AlphaFoldDB" id="A0A833QMU4"/>
<dbReference type="Proteomes" id="UP000623129">
    <property type="component" value="Unassembled WGS sequence"/>
</dbReference>
<dbReference type="GO" id="GO:0009570">
    <property type="term" value="C:chloroplast stroma"/>
    <property type="evidence" value="ECO:0007669"/>
    <property type="project" value="TreeGrafter"/>
</dbReference>
<evidence type="ECO:0000259" key="2">
    <source>
        <dbReference type="Pfam" id="PF01106"/>
    </source>
</evidence>
<dbReference type="SUPFAM" id="SSF117916">
    <property type="entry name" value="Fe-S cluster assembly (FSCA) domain-like"/>
    <property type="match status" value="1"/>
</dbReference>
<dbReference type="PANTHER" id="PTHR11178">
    <property type="entry name" value="IRON-SULFUR CLUSTER SCAFFOLD PROTEIN NFU-RELATED"/>
    <property type="match status" value="1"/>
</dbReference>
<evidence type="ECO:0000256" key="1">
    <source>
        <dbReference type="ARBA" id="ARBA00006420"/>
    </source>
</evidence>
<dbReference type="Gene3D" id="3.30.300.130">
    <property type="entry name" value="Fe-S cluster assembly (FSCA)"/>
    <property type="match status" value="1"/>
</dbReference>
<dbReference type="GO" id="GO:0005506">
    <property type="term" value="F:iron ion binding"/>
    <property type="evidence" value="ECO:0007669"/>
    <property type="project" value="InterPro"/>
</dbReference>
<name>A0A833QMU4_9POAL</name>
<reference evidence="3" key="1">
    <citation type="submission" date="2020-01" db="EMBL/GenBank/DDBJ databases">
        <title>Genome sequence of Kobresia littledalei, the first chromosome-level genome in the family Cyperaceae.</title>
        <authorList>
            <person name="Qu G."/>
        </authorList>
    </citation>
    <scope>NUCLEOTIDE SEQUENCE</scope>
    <source>
        <strain evidence="3">C.B.Clarke</strain>
        <tissue evidence="3">Leaf</tissue>
    </source>
</reference>
<evidence type="ECO:0000313" key="4">
    <source>
        <dbReference type="Proteomes" id="UP000623129"/>
    </source>
</evidence>
<gene>
    <name evidence="3" type="ORF">FCM35_KLT10938</name>
</gene>
<proteinExistence type="inferred from homology"/>
<sequence length="203" mass="22650">MEHLKKVAKKTRKDLDITIGTYVPLFAKYLEVNILEEEVRGDPYINLTYLVEQRQLMTAWSKSRSKPYKVHSQALALPKVVYAVNASIQETTERPAHEVSAEPAIRATSPIPHAAILTLYKDRQSSQDEETFTASHLILLIVLVSPATKAVESPDRVVELPLTAENVKSVLDEVRPYLMADGGNVGLHEVDNNIVRLKLQGAL</sequence>
<organism evidence="3 4">
    <name type="scientific">Carex littledalei</name>
    <dbReference type="NCBI Taxonomy" id="544730"/>
    <lineage>
        <taxon>Eukaryota</taxon>
        <taxon>Viridiplantae</taxon>
        <taxon>Streptophyta</taxon>
        <taxon>Embryophyta</taxon>
        <taxon>Tracheophyta</taxon>
        <taxon>Spermatophyta</taxon>
        <taxon>Magnoliopsida</taxon>
        <taxon>Liliopsida</taxon>
        <taxon>Poales</taxon>
        <taxon>Cyperaceae</taxon>
        <taxon>Cyperoideae</taxon>
        <taxon>Cariceae</taxon>
        <taxon>Carex</taxon>
        <taxon>Carex subgen. Euthyceras</taxon>
    </lineage>
</organism>
<keyword evidence="4" id="KW-1185">Reference proteome</keyword>
<feature type="domain" description="NIF system FeS cluster assembly NifU C-terminal" evidence="2">
    <location>
        <begin position="167"/>
        <end position="202"/>
    </location>
</feature>
<dbReference type="EMBL" id="SWLB01000021">
    <property type="protein sequence ID" value="KAF3324781.1"/>
    <property type="molecule type" value="Genomic_DNA"/>
</dbReference>
<dbReference type="GO" id="GO:0051536">
    <property type="term" value="F:iron-sulfur cluster binding"/>
    <property type="evidence" value="ECO:0007669"/>
    <property type="project" value="InterPro"/>
</dbReference>
<dbReference type="InterPro" id="IPR034904">
    <property type="entry name" value="FSCA_dom_sf"/>
</dbReference>
<protein>
    <submittedName>
        <fullName evidence="3">NifU-like protein 2</fullName>
    </submittedName>
</protein>
<comment type="caution">
    <text evidence="3">The sequence shown here is derived from an EMBL/GenBank/DDBJ whole genome shotgun (WGS) entry which is preliminary data.</text>
</comment>
<dbReference type="GO" id="GO:0005198">
    <property type="term" value="F:structural molecule activity"/>
    <property type="evidence" value="ECO:0007669"/>
    <property type="project" value="UniProtKB-ARBA"/>
</dbReference>